<evidence type="ECO:0000313" key="2">
    <source>
        <dbReference type="Proteomes" id="UP000886998"/>
    </source>
</evidence>
<reference evidence="1" key="1">
    <citation type="submission" date="2020-08" db="EMBL/GenBank/DDBJ databases">
        <title>Multicomponent nature underlies the extraordinary mechanical properties of spider dragline silk.</title>
        <authorList>
            <person name="Kono N."/>
            <person name="Nakamura H."/>
            <person name="Mori M."/>
            <person name="Yoshida Y."/>
            <person name="Ohtoshi R."/>
            <person name="Malay A.D."/>
            <person name="Moran D.A.P."/>
            <person name="Tomita M."/>
            <person name="Numata K."/>
            <person name="Arakawa K."/>
        </authorList>
    </citation>
    <scope>NUCLEOTIDE SEQUENCE</scope>
</reference>
<evidence type="ECO:0000313" key="1">
    <source>
        <dbReference type="EMBL" id="GFY67993.1"/>
    </source>
</evidence>
<protein>
    <submittedName>
        <fullName evidence="1">Uncharacterized protein</fullName>
    </submittedName>
</protein>
<organism evidence="1 2">
    <name type="scientific">Trichonephila inaurata madagascariensis</name>
    <dbReference type="NCBI Taxonomy" id="2747483"/>
    <lineage>
        <taxon>Eukaryota</taxon>
        <taxon>Metazoa</taxon>
        <taxon>Ecdysozoa</taxon>
        <taxon>Arthropoda</taxon>
        <taxon>Chelicerata</taxon>
        <taxon>Arachnida</taxon>
        <taxon>Araneae</taxon>
        <taxon>Araneomorphae</taxon>
        <taxon>Entelegynae</taxon>
        <taxon>Araneoidea</taxon>
        <taxon>Nephilidae</taxon>
        <taxon>Trichonephila</taxon>
        <taxon>Trichonephila inaurata</taxon>
    </lineage>
</organism>
<dbReference type="AlphaFoldDB" id="A0A8X6YCA2"/>
<sequence length="133" mass="15775">MNAWISECPKGELHSESLIDRLHQVSHPDYSMNDHKITHTSEILEQDIILIISFVLPIVEEPVTVLVIKRVFRFAYAMKRERFRIKRTDLKIYESNCTEKKIEYIFPTSWVFLVKARALRSELEIELKLYHSA</sequence>
<dbReference type="Proteomes" id="UP000886998">
    <property type="component" value="Unassembled WGS sequence"/>
</dbReference>
<proteinExistence type="predicted"/>
<gene>
    <name evidence="1" type="ORF">TNIN_44591</name>
</gene>
<accession>A0A8X6YCA2</accession>
<keyword evidence="2" id="KW-1185">Reference proteome</keyword>
<comment type="caution">
    <text evidence="1">The sequence shown here is derived from an EMBL/GenBank/DDBJ whole genome shotgun (WGS) entry which is preliminary data.</text>
</comment>
<name>A0A8X6YCA2_9ARAC</name>
<dbReference type="EMBL" id="BMAV01016835">
    <property type="protein sequence ID" value="GFY67993.1"/>
    <property type="molecule type" value="Genomic_DNA"/>
</dbReference>